<dbReference type="AlphaFoldDB" id="A0A822ZGL0"/>
<dbReference type="Proteomes" id="UP000607653">
    <property type="component" value="Unassembled WGS sequence"/>
</dbReference>
<comment type="caution">
    <text evidence="2">The sequence shown here is derived from an EMBL/GenBank/DDBJ whole genome shotgun (WGS) entry which is preliminary data.</text>
</comment>
<name>A0A822ZGL0_NELNU</name>
<dbReference type="EMBL" id="DUZY01000005">
    <property type="protein sequence ID" value="DAD40788.1"/>
    <property type="molecule type" value="Genomic_DNA"/>
</dbReference>
<feature type="domain" description="AAA+ ATPase At3g28540-like C-terminal" evidence="1">
    <location>
        <begin position="2"/>
        <end position="39"/>
    </location>
</feature>
<accession>A0A822ZGL0</accession>
<evidence type="ECO:0000313" key="3">
    <source>
        <dbReference type="Proteomes" id="UP000607653"/>
    </source>
</evidence>
<gene>
    <name evidence="2" type="ORF">HUJ06_015111</name>
</gene>
<proteinExistence type="predicted"/>
<organism evidence="2 3">
    <name type="scientific">Nelumbo nucifera</name>
    <name type="common">Sacred lotus</name>
    <dbReference type="NCBI Taxonomy" id="4432"/>
    <lineage>
        <taxon>Eukaryota</taxon>
        <taxon>Viridiplantae</taxon>
        <taxon>Streptophyta</taxon>
        <taxon>Embryophyta</taxon>
        <taxon>Tracheophyta</taxon>
        <taxon>Spermatophyta</taxon>
        <taxon>Magnoliopsida</taxon>
        <taxon>Proteales</taxon>
        <taxon>Nelumbonaceae</taxon>
        <taxon>Nelumbo</taxon>
    </lineage>
</organism>
<dbReference type="InterPro" id="IPR058017">
    <property type="entry name" value="At3g28540-like_C"/>
</dbReference>
<dbReference type="Gene3D" id="6.10.280.40">
    <property type="match status" value="1"/>
</dbReference>
<protein>
    <recommendedName>
        <fullName evidence="1">AAA+ ATPase At3g28540-like C-terminal domain-containing protein</fullName>
    </recommendedName>
</protein>
<evidence type="ECO:0000259" key="1">
    <source>
        <dbReference type="Pfam" id="PF25568"/>
    </source>
</evidence>
<keyword evidence="3" id="KW-1185">Reference proteome</keyword>
<reference evidence="2 3" key="1">
    <citation type="journal article" date="2020" name="Mol. Biol. Evol.">
        <title>Distinct Expression and Methylation Patterns for Genes with Different Fates following a Single Whole-Genome Duplication in Flowering Plants.</title>
        <authorList>
            <person name="Shi T."/>
            <person name="Rahmani R.S."/>
            <person name="Gugger P.F."/>
            <person name="Wang M."/>
            <person name="Li H."/>
            <person name="Zhang Y."/>
            <person name="Li Z."/>
            <person name="Wang Q."/>
            <person name="Van de Peer Y."/>
            <person name="Marchal K."/>
            <person name="Chen J."/>
        </authorList>
    </citation>
    <scope>NUCLEOTIDE SEQUENCE [LARGE SCALE GENOMIC DNA]</scope>
    <source>
        <tissue evidence="2">Leaf</tissue>
    </source>
</reference>
<sequence length="110" mass="12422">MEVDATPAEVAEELMKSDDAEIALAGLTRFLRRKKTEGNKTDAEVVKEDDIQEKERQEIEDGVEKKRKKSLLFGLPLPAPSPKFLYCEENQTEAVGPLNFQFPACNRSPR</sequence>
<dbReference type="Pfam" id="PF25568">
    <property type="entry name" value="AAA_lid_At3g28540"/>
    <property type="match status" value="1"/>
</dbReference>
<evidence type="ECO:0000313" key="2">
    <source>
        <dbReference type="EMBL" id="DAD40788.1"/>
    </source>
</evidence>